<evidence type="ECO:0000313" key="3">
    <source>
        <dbReference type="Proteomes" id="UP000025238"/>
    </source>
</evidence>
<dbReference type="OrthoDB" id="8587856at2"/>
<feature type="chain" id="PRO_5001525096" evidence="1">
    <location>
        <begin position="24"/>
        <end position="269"/>
    </location>
</feature>
<protein>
    <submittedName>
        <fullName evidence="2">Amino acid ABC transporter substrate-binding protein</fullName>
    </submittedName>
</protein>
<dbReference type="SUPFAM" id="SSF53850">
    <property type="entry name" value="Periplasmic binding protein-like II"/>
    <property type="match status" value="1"/>
</dbReference>
<reference evidence="2 3" key="1">
    <citation type="submission" date="2014-03" db="EMBL/GenBank/DDBJ databases">
        <title>Complete genome sequence of Pseudomonas stutzeri 19SMN4.</title>
        <authorList>
            <person name="Brunet-Galmes I."/>
            <person name="Nogales B."/>
            <person name="Busquets A."/>
            <person name="Pena A."/>
            <person name="Gomila M."/>
            <person name="Garcia-Valdes E."/>
            <person name="Lalucat J."/>
            <person name="Bennasar A."/>
            <person name="Bosch R."/>
        </authorList>
    </citation>
    <scope>NUCLEOTIDE SEQUENCE [LARGE SCALE GENOMIC DNA]</scope>
    <source>
        <strain evidence="2 3">19SMN4</strain>
    </source>
</reference>
<evidence type="ECO:0000256" key="1">
    <source>
        <dbReference type="SAM" id="SignalP"/>
    </source>
</evidence>
<sequence>MARSRTAGALFALLISAACTAQADLPANYQITLQTDSFPPFNMGPNSKGFARGDDVQGIDADTVRDIFRRAGIAYNLTLRGPWNRLYEQTQQQPAHGLFSVARTPQNAGQFKWVGPLAHHASVLLAPADSGLKFDSLEQAQSYQIGGHANGSVSLFLESQGIRTSNSLNDAENLRKLLTGRIDLWAVADPVWRHYARLQGIDESQLRIALSYRSEPLYLALSPDTPDEVVSRLQQALDDVIAEGYAGCSKTPDLCYLIQERGNALAGNR</sequence>
<dbReference type="EMBL" id="CP007509">
    <property type="protein sequence ID" value="AHY44785.1"/>
    <property type="molecule type" value="Genomic_DNA"/>
</dbReference>
<keyword evidence="1" id="KW-0732">Signal</keyword>
<dbReference type="PATRIC" id="fig|316.97.peg.4169"/>
<gene>
    <name evidence="2" type="ORF">UIB01_20835</name>
</gene>
<proteinExistence type="predicted"/>
<accession>A0A023WYE9</accession>
<dbReference type="KEGG" id="pstu:UIB01_20835"/>
<evidence type="ECO:0000313" key="2">
    <source>
        <dbReference type="EMBL" id="AHY44785.1"/>
    </source>
</evidence>
<dbReference type="PANTHER" id="PTHR38834:SF3">
    <property type="entry name" value="SOLUTE-BINDING PROTEIN FAMILY 3_N-TERMINAL DOMAIN-CONTAINING PROTEIN"/>
    <property type="match status" value="1"/>
</dbReference>
<dbReference type="AlphaFoldDB" id="A0A023WYE9"/>
<dbReference type="PANTHER" id="PTHR38834">
    <property type="entry name" value="PERIPLASMIC SUBSTRATE BINDING PROTEIN FAMILY 3"/>
    <property type="match status" value="1"/>
</dbReference>
<dbReference type="PROSITE" id="PS51257">
    <property type="entry name" value="PROKAR_LIPOPROTEIN"/>
    <property type="match status" value="1"/>
</dbReference>
<dbReference type="Gene3D" id="3.40.190.10">
    <property type="entry name" value="Periplasmic binding protein-like II"/>
    <property type="match status" value="2"/>
</dbReference>
<feature type="signal peptide" evidence="1">
    <location>
        <begin position="1"/>
        <end position="23"/>
    </location>
</feature>
<organism evidence="2 3">
    <name type="scientific">Stutzerimonas stutzeri</name>
    <name type="common">Pseudomonas stutzeri</name>
    <dbReference type="NCBI Taxonomy" id="316"/>
    <lineage>
        <taxon>Bacteria</taxon>
        <taxon>Pseudomonadati</taxon>
        <taxon>Pseudomonadota</taxon>
        <taxon>Gammaproteobacteria</taxon>
        <taxon>Pseudomonadales</taxon>
        <taxon>Pseudomonadaceae</taxon>
        <taxon>Stutzerimonas</taxon>
    </lineage>
</organism>
<name>A0A023WYE9_STUST</name>
<dbReference type="Proteomes" id="UP000025238">
    <property type="component" value="Chromosome"/>
</dbReference>